<feature type="compositionally biased region" description="Basic and acidic residues" evidence="1">
    <location>
        <begin position="45"/>
        <end position="56"/>
    </location>
</feature>
<evidence type="ECO:0000313" key="2">
    <source>
        <dbReference type="EMBL" id="KAK5967165.1"/>
    </source>
</evidence>
<evidence type="ECO:0000256" key="1">
    <source>
        <dbReference type="SAM" id="MobiDB-lite"/>
    </source>
</evidence>
<dbReference type="AlphaFoldDB" id="A0AAN8FDG9"/>
<proteinExistence type="predicted"/>
<dbReference type="Proteomes" id="UP001331761">
    <property type="component" value="Unassembled WGS sequence"/>
</dbReference>
<feature type="region of interest" description="Disordered" evidence="1">
    <location>
        <begin position="1"/>
        <end position="21"/>
    </location>
</feature>
<evidence type="ECO:0000313" key="3">
    <source>
        <dbReference type="Proteomes" id="UP001331761"/>
    </source>
</evidence>
<accession>A0AAN8FDG9</accession>
<reference evidence="2 3" key="1">
    <citation type="submission" date="2019-10" db="EMBL/GenBank/DDBJ databases">
        <title>Assembly and Annotation for the nematode Trichostrongylus colubriformis.</title>
        <authorList>
            <person name="Martin J."/>
        </authorList>
    </citation>
    <scope>NUCLEOTIDE SEQUENCE [LARGE SCALE GENOMIC DNA]</scope>
    <source>
        <strain evidence="2">G859</strain>
        <tissue evidence="2">Whole worm</tissue>
    </source>
</reference>
<protein>
    <submittedName>
        <fullName evidence="2">Uncharacterized protein</fullName>
    </submittedName>
</protein>
<name>A0AAN8FDG9_TRICO</name>
<gene>
    <name evidence="2" type="ORF">GCK32_017318</name>
</gene>
<feature type="region of interest" description="Disordered" evidence="1">
    <location>
        <begin position="42"/>
        <end position="69"/>
    </location>
</feature>
<comment type="caution">
    <text evidence="2">The sequence shown here is derived from an EMBL/GenBank/DDBJ whole genome shotgun (WGS) entry which is preliminary data.</text>
</comment>
<sequence length="69" mass="7546">MYLPARYGNEKPKVDARMNAQNKAQELGHAAKEKMNDAGRAVKNAAEKAGDKDKAGQKMHQGADAVKRH</sequence>
<organism evidence="2 3">
    <name type="scientific">Trichostrongylus colubriformis</name>
    <name type="common">Black scour worm</name>
    <dbReference type="NCBI Taxonomy" id="6319"/>
    <lineage>
        <taxon>Eukaryota</taxon>
        <taxon>Metazoa</taxon>
        <taxon>Ecdysozoa</taxon>
        <taxon>Nematoda</taxon>
        <taxon>Chromadorea</taxon>
        <taxon>Rhabditida</taxon>
        <taxon>Rhabditina</taxon>
        <taxon>Rhabditomorpha</taxon>
        <taxon>Strongyloidea</taxon>
        <taxon>Trichostrongylidae</taxon>
        <taxon>Trichostrongylus</taxon>
    </lineage>
</organism>
<keyword evidence="3" id="KW-1185">Reference proteome</keyword>
<dbReference type="EMBL" id="WIXE01022748">
    <property type="protein sequence ID" value="KAK5967165.1"/>
    <property type="molecule type" value="Genomic_DNA"/>
</dbReference>